<sequence length="213" mass="24564">MKKSIADLREEYTKESLKIEKVSQNPIDQFLNWFENAVDSAVNEPNAMNLSTSSNGKVSSRIVLLKGVENNNFIFYTNYESEKGKQIADNPYVALTFFWPELERQIRIEGLVKKVDTVTSDIYFKSRPRASQIGAWVSPQSKSISDRTVLDQRLVEIEKKFNGKEVERPAHWGGYAITPTLIEFWQGRPSRLHDRLCYTLEETGSWKIERLAP</sequence>
<dbReference type="InterPro" id="IPR019740">
    <property type="entry name" value="Pyridox_Oxase_CS"/>
</dbReference>
<feature type="binding site" evidence="7 8">
    <location>
        <position position="131"/>
    </location>
    <ligand>
        <name>substrate</name>
    </ligand>
</feature>
<evidence type="ECO:0000256" key="4">
    <source>
        <dbReference type="ARBA" id="ARBA00022643"/>
    </source>
</evidence>
<feature type="binding site" evidence="7 9">
    <location>
        <position position="185"/>
    </location>
    <ligand>
        <name>FMN</name>
        <dbReference type="ChEBI" id="CHEBI:58210"/>
    </ligand>
</feature>
<dbReference type="Proteomes" id="UP000611723">
    <property type="component" value="Unassembled WGS sequence"/>
</dbReference>
<comment type="catalytic activity">
    <reaction evidence="7">
        <text>pyridoxine 5'-phosphate + O2 = pyridoxal 5'-phosphate + H2O2</text>
        <dbReference type="Rhea" id="RHEA:15149"/>
        <dbReference type="ChEBI" id="CHEBI:15379"/>
        <dbReference type="ChEBI" id="CHEBI:16240"/>
        <dbReference type="ChEBI" id="CHEBI:58589"/>
        <dbReference type="ChEBI" id="CHEBI:597326"/>
        <dbReference type="EC" id="1.4.3.5"/>
    </reaction>
</comment>
<evidence type="ECO:0000256" key="2">
    <source>
        <dbReference type="ARBA" id="ARBA00011738"/>
    </source>
</evidence>
<dbReference type="InterPro" id="IPR019576">
    <property type="entry name" value="Pyridoxamine_oxidase_dimer_C"/>
</dbReference>
<dbReference type="HAMAP" id="MF_01629">
    <property type="entry name" value="PdxH"/>
    <property type="match status" value="1"/>
</dbReference>
<dbReference type="SUPFAM" id="SSF50475">
    <property type="entry name" value="FMN-binding split barrel"/>
    <property type="match status" value="1"/>
</dbReference>
<evidence type="ECO:0000313" key="12">
    <source>
        <dbReference type="EMBL" id="MBK6264222.1"/>
    </source>
</evidence>
<comment type="caution">
    <text evidence="12">The sequence shown here is derived from an EMBL/GenBank/DDBJ whole genome shotgun (WGS) entry which is preliminary data.</text>
</comment>
<keyword evidence="3 7" id="KW-0285">Flavoprotein</keyword>
<evidence type="ECO:0000256" key="3">
    <source>
        <dbReference type="ARBA" id="ARBA00022630"/>
    </source>
</evidence>
<dbReference type="PANTHER" id="PTHR10851">
    <property type="entry name" value="PYRIDOXINE-5-PHOSPHATE OXIDASE"/>
    <property type="match status" value="1"/>
</dbReference>
<feature type="binding site" evidence="7 9">
    <location>
        <position position="83"/>
    </location>
    <ligand>
        <name>FMN</name>
        <dbReference type="ChEBI" id="CHEBI:58210"/>
    </ligand>
</feature>
<dbReference type="Gene3D" id="2.30.110.10">
    <property type="entry name" value="Electron Transport, Fmn-binding Protein, Chain A"/>
    <property type="match status" value="1"/>
</dbReference>
<feature type="binding site" evidence="7 9">
    <location>
        <begin position="76"/>
        <end position="77"/>
    </location>
    <ligand>
        <name>FMN</name>
        <dbReference type="ChEBI" id="CHEBI:58210"/>
    </ligand>
</feature>
<dbReference type="GO" id="GO:0008615">
    <property type="term" value="P:pyridoxine biosynthetic process"/>
    <property type="evidence" value="ECO:0007669"/>
    <property type="project" value="UniProtKB-UniRule"/>
</dbReference>
<feature type="binding site" evidence="7 8">
    <location>
        <position position="127"/>
    </location>
    <ligand>
        <name>substrate</name>
    </ligand>
</feature>
<dbReference type="EMBL" id="JAEQBW010000001">
    <property type="protein sequence ID" value="MBK6264222.1"/>
    <property type="molecule type" value="Genomic_DNA"/>
</dbReference>
<dbReference type="InterPro" id="IPR011576">
    <property type="entry name" value="Pyridox_Oxase_N"/>
</dbReference>
<proteinExistence type="inferred from homology"/>
<comment type="caution">
    <text evidence="7">Lacks conserved residue(s) required for the propagation of feature annotation.</text>
</comment>
<dbReference type="RefSeq" id="WP_201429893.1">
    <property type="nucleotide sequence ID" value="NZ_JAEQBW010000001.1"/>
</dbReference>
<keyword evidence="5 7" id="KW-0560">Oxidoreductase</keyword>
<organism evidence="12 13">
    <name type="scientific">Marivirga aurantiaca</name>
    <dbReference type="NCBI Taxonomy" id="2802615"/>
    <lineage>
        <taxon>Bacteria</taxon>
        <taxon>Pseudomonadati</taxon>
        <taxon>Bacteroidota</taxon>
        <taxon>Cytophagia</taxon>
        <taxon>Cytophagales</taxon>
        <taxon>Marivirgaceae</taxon>
        <taxon>Marivirga</taxon>
    </lineage>
</organism>
<evidence type="ECO:0000259" key="11">
    <source>
        <dbReference type="Pfam" id="PF10590"/>
    </source>
</evidence>
<comment type="function">
    <text evidence="7">Catalyzes the oxidation of either pyridoxine 5'-phosphate (PNP) or pyridoxamine 5'-phosphate (PMP) into pyridoxal 5'-phosphate (PLP).</text>
</comment>
<name>A0A935C792_9BACT</name>
<dbReference type="FunFam" id="2.30.110.10:FF:000020">
    <property type="entry name" value="PNPO isoform 11"/>
    <property type="match status" value="1"/>
</dbReference>
<comment type="pathway">
    <text evidence="7">Cofactor metabolism; pyridoxal 5'-phosphate salvage; pyridoxal 5'-phosphate from pyridoxine 5'-phosphate: step 1/1.</text>
</comment>
<evidence type="ECO:0000256" key="9">
    <source>
        <dbReference type="PIRSR" id="PIRSR000190-2"/>
    </source>
</evidence>
<feature type="binding site" evidence="7 8">
    <location>
        <position position="66"/>
    </location>
    <ligand>
        <name>substrate</name>
    </ligand>
</feature>
<evidence type="ECO:0000313" key="13">
    <source>
        <dbReference type="Proteomes" id="UP000611723"/>
    </source>
</evidence>
<dbReference type="InterPro" id="IPR012349">
    <property type="entry name" value="Split_barrel_FMN-bd"/>
</dbReference>
<protein>
    <recommendedName>
        <fullName evidence="7">Pyridoxine/pyridoxamine 5'-phosphate oxidase</fullName>
        <ecNumber evidence="7">1.4.3.5</ecNumber>
    </recommendedName>
    <alternativeName>
        <fullName evidence="7">PNP/PMP oxidase</fullName>
        <shortName evidence="7">PNPOx</shortName>
    </alternativeName>
    <alternativeName>
        <fullName evidence="7">Pyridoxal 5'-phosphate synthase</fullName>
    </alternativeName>
</protein>
<keyword evidence="4 7" id="KW-0288">FMN</keyword>
<evidence type="ECO:0000256" key="5">
    <source>
        <dbReference type="ARBA" id="ARBA00023002"/>
    </source>
</evidence>
<dbReference type="AlphaFoldDB" id="A0A935C792"/>
<dbReference type="Pfam" id="PF01243">
    <property type="entry name" value="PNPOx_N"/>
    <property type="match status" value="1"/>
</dbReference>
<feature type="binding site" evidence="7 9">
    <location>
        <begin position="140"/>
        <end position="141"/>
    </location>
    <ligand>
        <name>FMN</name>
        <dbReference type="ChEBI" id="CHEBI:58210"/>
    </ligand>
</feature>
<dbReference type="PROSITE" id="PS01064">
    <property type="entry name" value="PYRIDOX_OXIDASE"/>
    <property type="match status" value="1"/>
</dbReference>
<dbReference type="NCBIfam" id="NF004231">
    <property type="entry name" value="PRK05679.1"/>
    <property type="match status" value="1"/>
</dbReference>
<comment type="catalytic activity">
    <reaction evidence="7">
        <text>pyridoxamine 5'-phosphate + O2 + H2O = pyridoxal 5'-phosphate + H2O2 + NH4(+)</text>
        <dbReference type="Rhea" id="RHEA:15817"/>
        <dbReference type="ChEBI" id="CHEBI:15377"/>
        <dbReference type="ChEBI" id="CHEBI:15379"/>
        <dbReference type="ChEBI" id="CHEBI:16240"/>
        <dbReference type="ChEBI" id="CHEBI:28938"/>
        <dbReference type="ChEBI" id="CHEBI:58451"/>
        <dbReference type="ChEBI" id="CHEBI:597326"/>
        <dbReference type="EC" id="1.4.3.5"/>
    </reaction>
</comment>
<feature type="binding site" evidence="7 9">
    <location>
        <position position="195"/>
    </location>
    <ligand>
        <name>FMN</name>
        <dbReference type="ChEBI" id="CHEBI:58210"/>
    </ligand>
</feature>
<comment type="cofactor">
    <cofactor evidence="7 9">
        <name>FMN</name>
        <dbReference type="ChEBI" id="CHEBI:58210"/>
    </cofactor>
    <text evidence="7 9">Binds 1 FMN per subunit.</text>
</comment>
<keyword evidence="13" id="KW-1185">Reference proteome</keyword>
<evidence type="ECO:0000256" key="8">
    <source>
        <dbReference type="PIRSR" id="PIRSR000190-1"/>
    </source>
</evidence>
<evidence type="ECO:0000256" key="1">
    <source>
        <dbReference type="ARBA" id="ARBA00007301"/>
    </source>
</evidence>
<dbReference type="NCBIfam" id="TIGR00558">
    <property type="entry name" value="pdxH"/>
    <property type="match status" value="1"/>
</dbReference>
<feature type="binding site" evidence="8">
    <location>
        <begin position="9"/>
        <end position="12"/>
    </location>
    <ligand>
        <name>substrate</name>
    </ligand>
</feature>
<feature type="binding site" evidence="7 9">
    <location>
        <begin position="61"/>
        <end position="66"/>
    </location>
    <ligand>
        <name>FMN</name>
        <dbReference type="ChEBI" id="CHEBI:58210"/>
    </ligand>
</feature>
<evidence type="ECO:0000256" key="7">
    <source>
        <dbReference type="HAMAP-Rule" id="MF_01629"/>
    </source>
</evidence>
<comment type="subunit">
    <text evidence="2 7">Homodimer.</text>
</comment>
<evidence type="ECO:0000256" key="6">
    <source>
        <dbReference type="ARBA" id="ARBA00023096"/>
    </source>
</evidence>
<comment type="similarity">
    <text evidence="1 7">Belongs to the pyridoxamine 5'-phosphate oxidase family.</text>
</comment>
<feature type="binding site" evidence="7 8">
    <location>
        <begin position="191"/>
        <end position="193"/>
    </location>
    <ligand>
        <name>substrate</name>
    </ligand>
</feature>
<dbReference type="GO" id="GO:0010181">
    <property type="term" value="F:FMN binding"/>
    <property type="evidence" value="ECO:0007669"/>
    <property type="project" value="UniProtKB-UniRule"/>
</dbReference>
<dbReference type="Pfam" id="PF10590">
    <property type="entry name" value="PNP_phzG_C"/>
    <property type="match status" value="1"/>
</dbReference>
<evidence type="ECO:0000259" key="10">
    <source>
        <dbReference type="Pfam" id="PF01243"/>
    </source>
</evidence>
<gene>
    <name evidence="7 12" type="primary">pdxH</name>
    <name evidence="12" type="ORF">JKA74_04170</name>
</gene>
<dbReference type="GO" id="GO:0004733">
    <property type="term" value="F:pyridoxamine phosphate oxidase activity"/>
    <property type="evidence" value="ECO:0007669"/>
    <property type="project" value="UniProtKB-UniRule"/>
</dbReference>
<feature type="domain" description="Pyridoxamine 5'-phosphate oxidase N-terminal" evidence="10">
    <location>
        <begin position="35"/>
        <end position="158"/>
    </location>
</feature>
<dbReference type="PIRSF" id="PIRSF000190">
    <property type="entry name" value="Pyd_amn-ph_oxd"/>
    <property type="match status" value="1"/>
</dbReference>
<comment type="pathway">
    <text evidence="7">Cofactor metabolism; pyridoxal 5'-phosphate salvage; pyridoxal 5'-phosphate from pyridoxamine 5'-phosphate: step 1/1.</text>
</comment>
<feature type="domain" description="Pyridoxine 5'-phosphate oxidase dimerisation C-terminal" evidence="11">
    <location>
        <begin position="172"/>
        <end position="213"/>
    </location>
</feature>
<dbReference type="PANTHER" id="PTHR10851:SF0">
    <property type="entry name" value="PYRIDOXINE-5'-PHOSPHATE OXIDASE"/>
    <property type="match status" value="1"/>
</dbReference>
<dbReference type="InterPro" id="IPR000659">
    <property type="entry name" value="Pyridox_Oxase"/>
</dbReference>
<dbReference type="EC" id="1.4.3.5" evidence="7"/>
<accession>A0A935C792</accession>
<reference evidence="12" key="1">
    <citation type="submission" date="2021-01" db="EMBL/GenBank/DDBJ databases">
        <title>Marivirga aurantiaca sp. nov., isolated from intertidal surface sediments.</title>
        <authorList>
            <person name="Zhang M."/>
        </authorList>
    </citation>
    <scope>NUCLEOTIDE SEQUENCE</scope>
    <source>
        <strain evidence="12">S37H4</strain>
    </source>
</reference>
<feature type="binding site" evidence="7 8">
    <location>
        <position position="123"/>
    </location>
    <ligand>
        <name>substrate</name>
    </ligand>
</feature>
<feature type="binding site" evidence="7 9">
    <location>
        <position position="105"/>
    </location>
    <ligand>
        <name>FMN</name>
        <dbReference type="ChEBI" id="CHEBI:58210"/>
    </ligand>
</feature>
<keyword evidence="6 7" id="KW-0664">Pyridoxine biosynthesis</keyword>